<name>A0A4R4PJ37_9ACTN</name>
<dbReference type="Pfam" id="PF13560">
    <property type="entry name" value="HTH_31"/>
    <property type="match status" value="1"/>
</dbReference>
<feature type="region of interest" description="Disordered" evidence="1">
    <location>
        <begin position="75"/>
        <end position="95"/>
    </location>
</feature>
<evidence type="ECO:0000313" key="3">
    <source>
        <dbReference type="EMBL" id="TDC21944.1"/>
    </source>
</evidence>
<dbReference type="Pfam" id="PF17765">
    <property type="entry name" value="MLTR_LBD"/>
    <property type="match status" value="1"/>
</dbReference>
<dbReference type="Proteomes" id="UP000295075">
    <property type="component" value="Unassembled WGS sequence"/>
</dbReference>
<evidence type="ECO:0000259" key="2">
    <source>
        <dbReference type="PROSITE" id="PS50943"/>
    </source>
</evidence>
<dbReference type="InterPro" id="IPR001387">
    <property type="entry name" value="Cro/C1-type_HTH"/>
</dbReference>
<feature type="region of interest" description="Disordered" evidence="1">
    <location>
        <begin position="1"/>
        <end position="55"/>
    </location>
</feature>
<dbReference type="InterPro" id="IPR010982">
    <property type="entry name" value="Lambda_DNA-bd_dom_sf"/>
</dbReference>
<dbReference type="OrthoDB" id="4790304at2"/>
<dbReference type="CDD" id="cd00093">
    <property type="entry name" value="HTH_XRE"/>
    <property type="match status" value="1"/>
</dbReference>
<dbReference type="PANTHER" id="PTHR35010:SF2">
    <property type="entry name" value="BLL4672 PROTEIN"/>
    <property type="match status" value="1"/>
</dbReference>
<reference evidence="3 4" key="1">
    <citation type="submission" date="2019-03" db="EMBL/GenBank/DDBJ databases">
        <title>Draft genome sequences of novel Actinobacteria.</title>
        <authorList>
            <person name="Sahin N."/>
            <person name="Ay H."/>
            <person name="Saygin H."/>
        </authorList>
    </citation>
    <scope>NUCLEOTIDE SEQUENCE [LARGE SCALE GENOMIC DNA]</scope>
    <source>
        <strain evidence="3 4">JCM 30547</strain>
    </source>
</reference>
<accession>A0A4R4PJ37</accession>
<dbReference type="SMART" id="SM00530">
    <property type="entry name" value="HTH_XRE"/>
    <property type="match status" value="1"/>
</dbReference>
<feature type="compositionally biased region" description="Basic residues" evidence="1">
    <location>
        <begin position="1"/>
        <end position="12"/>
    </location>
</feature>
<comment type="caution">
    <text evidence="3">The sequence shown here is derived from an EMBL/GenBank/DDBJ whole genome shotgun (WGS) entry which is preliminary data.</text>
</comment>
<evidence type="ECO:0000256" key="1">
    <source>
        <dbReference type="SAM" id="MobiDB-lite"/>
    </source>
</evidence>
<dbReference type="GO" id="GO:0003677">
    <property type="term" value="F:DNA binding"/>
    <property type="evidence" value="ECO:0007669"/>
    <property type="project" value="InterPro"/>
</dbReference>
<dbReference type="PROSITE" id="PS50943">
    <property type="entry name" value="HTH_CROC1"/>
    <property type="match status" value="1"/>
</dbReference>
<proteinExistence type="predicted"/>
<dbReference type="Gene3D" id="3.30.450.180">
    <property type="match status" value="1"/>
</dbReference>
<sequence length="329" mass="36678">MAADHRQRRGHRRGVEGDQEEGQGGCSSSRTSSGHNYYRGPRNRRTKGCWVHLTGPPRLEDRVRSARRRELGEFLRERRGRLTPPDSEEPRRTPGLRRAELADLAGVSVGYYTRLEQGRAPHPSDSVLEALIRALGLTDDESNHLRALAADTETPALEVQTVSESALRTMNFLVVPTAAVVLGRIGEVLAWNDAAAFLFPGRFSADRPHNARYAFSPAARELYLDWDEVADDVVAHLRAAAGHMVDDPEYGVLVEELLAIPEFAERWPRRDVRRHVSGERRLKHPVLGELTVRHEVLAVLDTPDQYLVLYGLENPLPGDVEISGAVSTS</sequence>
<dbReference type="InterPro" id="IPR041413">
    <property type="entry name" value="MLTR_LBD"/>
</dbReference>
<feature type="domain" description="HTH cro/C1-type" evidence="2">
    <location>
        <begin position="95"/>
        <end position="142"/>
    </location>
</feature>
<dbReference type="PANTHER" id="PTHR35010">
    <property type="entry name" value="BLL4672 PROTEIN-RELATED"/>
    <property type="match status" value="1"/>
</dbReference>
<dbReference type="Gene3D" id="1.10.260.40">
    <property type="entry name" value="lambda repressor-like DNA-binding domains"/>
    <property type="match status" value="1"/>
</dbReference>
<dbReference type="AlphaFoldDB" id="A0A4R4PJ37"/>
<keyword evidence="4" id="KW-1185">Reference proteome</keyword>
<dbReference type="SUPFAM" id="SSF47413">
    <property type="entry name" value="lambda repressor-like DNA-binding domains"/>
    <property type="match status" value="1"/>
</dbReference>
<protein>
    <submittedName>
        <fullName evidence="3">XRE family transcriptional regulator</fullName>
    </submittedName>
</protein>
<organism evidence="3 4">
    <name type="scientific">Kribbella albertanoniae</name>
    <dbReference type="NCBI Taxonomy" id="1266829"/>
    <lineage>
        <taxon>Bacteria</taxon>
        <taxon>Bacillati</taxon>
        <taxon>Actinomycetota</taxon>
        <taxon>Actinomycetes</taxon>
        <taxon>Propionibacteriales</taxon>
        <taxon>Kribbellaceae</taxon>
        <taxon>Kribbella</taxon>
    </lineage>
</organism>
<evidence type="ECO:0000313" key="4">
    <source>
        <dbReference type="Proteomes" id="UP000295075"/>
    </source>
</evidence>
<dbReference type="EMBL" id="SMKA01000204">
    <property type="protein sequence ID" value="TDC21944.1"/>
    <property type="molecule type" value="Genomic_DNA"/>
</dbReference>
<gene>
    <name evidence="3" type="ORF">E1261_32145</name>
</gene>